<dbReference type="PROSITE" id="PS51915">
    <property type="entry name" value="ZAD"/>
    <property type="match status" value="1"/>
</dbReference>
<evidence type="ECO:0000256" key="3">
    <source>
        <dbReference type="ARBA" id="ARBA00022723"/>
    </source>
</evidence>
<evidence type="ECO:0000256" key="12">
    <source>
        <dbReference type="PROSITE-ProRule" id="PRU01263"/>
    </source>
</evidence>
<dbReference type="Pfam" id="PF07776">
    <property type="entry name" value="zf-AD"/>
    <property type="match status" value="1"/>
</dbReference>
<keyword evidence="7" id="KW-0805">Transcription regulation</keyword>
<dbReference type="SMART" id="SM00868">
    <property type="entry name" value="zf-AD"/>
    <property type="match status" value="2"/>
</dbReference>
<accession>A0A9R0F2J8</accession>
<organism evidence="16 17">
    <name type="scientific">Spodoptera frugiperda</name>
    <name type="common">Fall armyworm</name>
    <dbReference type="NCBI Taxonomy" id="7108"/>
    <lineage>
        <taxon>Eukaryota</taxon>
        <taxon>Metazoa</taxon>
        <taxon>Ecdysozoa</taxon>
        <taxon>Arthropoda</taxon>
        <taxon>Hexapoda</taxon>
        <taxon>Insecta</taxon>
        <taxon>Pterygota</taxon>
        <taxon>Neoptera</taxon>
        <taxon>Endopterygota</taxon>
        <taxon>Lepidoptera</taxon>
        <taxon>Glossata</taxon>
        <taxon>Ditrysia</taxon>
        <taxon>Noctuoidea</taxon>
        <taxon>Noctuidae</taxon>
        <taxon>Amphipyrinae</taxon>
        <taxon>Spodoptera</taxon>
    </lineage>
</organism>
<dbReference type="SMART" id="SM00355">
    <property type="entry name" value="ZnF_C2H2"/>
    <property type="match status" value="10"/>
</dbReference>
<evidence type="ECO:0000256" key="2">
    <source>
        <dbReference type="ARBA" id="ARBA00006991"/>
    </source>
</evidence>
<proteinExistence type="inferred from homology"/>
<name>A0A9R0F2J8_SPOFR</name>
<evidence type="ECO:0000259" key="14">
    <source>
        <dbReference type="PROSITE" id="PS50157"/>
    </source>
</evidence>
<feature type="domain" description="C2H2-type" evidence="14">
    <location>
        <begin position="241"/>
        <end position="269"/>
    </location>
</feature>
<dbReference type="InterPro" id="IPR050589">
    <property type="entry name" value="Ikaros_C2H2-ZF"/>
</dbReference>
<feature type="region of interest" description="Disordered" evidence="13">
    <location>
        <begin position="129"/>
        <end position="182"/>
    </location>
</feature>
<dbReference type="PROSITE" id="PS00028">
    <property type="entry name" value="ZINC_FINGER_C2H2_1"/>
    <property type="match status" value="9"/>
</dbReference>
<keyword evidence="3 12" id="KW-0479">Metal-binding</keyword>
<feature type="domain" description="C2H2-type" evidence="14">
    <location>
        <begin position="417"/>
        <end position="444"/>
    </location>
</feature>
<feature type="domain" description="ZAD" evidence="15">
    <location>
        <begin position="8"/>
        <end position="86"/>
    </location>
</feature>
<feature type="binding site" evidence="12">
    <location>
        <position position="62"/>
    </location>
    <ligand>
        <name>Zn(2+)</name>
        <dbReference type="ChEBI" id="CHEBI:29105"/>
    </ligand>
</feature>
<reference evidence="17" key="1">
    <citation type="submission" date="2025-08" db="UniProtKB">
        <authorList>
            <consortium name="RefSeq"/>
        </authorList>
    </citation>
    <scope>IDENTIFICATION</scope>
    <source>
        <tissue evidence="17">Whole larval tissue</tissue>
    </source>
</reference>
<dbReference type="GO" id="GO:0008270">
    <property type="term" value="F:zinc ion binding"/>
    <property type="evidence" value="ECO:0007669"/>
    <property type="project" value="UniProtKB-UniRule"/>
</dbReference>
<dbReference type="RefSeq" id="XP_050559515.1">
    <property type="nucleotide sequence ID" value="XM_050703558.1"/>
</dbReference>
<comment type="similarity">
    <text evidence="2">Belongs to the krueppel C2H2-type zinc-finger protein family.</text>
</comment>
<comment type="subcellular location">
    <subcellularLocation>
        <location evidence="1">Nucleus</location>
    </subcellularLocation>
</comment>
<feature type="domain" description="C2H2-type" evidence="14">
    <location>
        <begin position="445"/>
        <end position="473"/>
    </location>
</feature>
<dbReference type="InterPro" id="IPR012934">
    <property type="entry name" value="Znf_AD"/>
</dbReference>
<evidence type="ECO:0000256" key="1">
    <source>
        <dbReference type="ARBA" id="ARBA00004123"/>
    </source>
</evidence>
<dbReference type="SUPFAM" id="SSF57667">
    <property type="entry name" value="beta-beta-alpha zinc fingers"/>
    <property type="match status" value="5"/>
</dbReference>
<keyword evidence="8" id="KW-0238">DNA-binding</keyword>
<feature type="domain" description="C2H2-type" evidence="14">
    <location>
        <begin position="361"/>
        <end position="388"/>
    </location>
</feature>
<dbReference type="Gene3D" id="3.40.1800.20">
    <property type="match status" value="1"/>
</dbReference>
<dbReference type="GO" id="GO:0006357">
    <property type="term" value="P:regulation of transcription by RNA polymerase II"/>
    <property type="evidence" value="ECO:0007669"/>
    <property type="project" value="TreeGrafter"/>
</dbReference>
<feature type="binding site" evidence="12">
    <location>
        <position position="10"/>
    </location>
    <ligand>
        <name>Zn(2+)</name>
        <dbReference type="ChEBI" id="CHEBI:29105"/>
    </ligand>
</feature>
<dbReference type="GO" id="GO:0000978">
    <property type="term" value="F:RNA polymerase II cis-regulatory region sequence-specific DNA binding"/>
    <property type="evidence" value="ECO:0007669"/>
    <property type="project" value="TreeGrafter"/>
</dbReference>
<feature type="domain" description="C2H2-type" evidence="14">
    <location>
        <begin position="530"/>
        <end position="553"/>
    </location>
</feature>
<dbReference type="Proteomes" id="UP000829999">
    <property type="component" value="Chromosome 24"/>
</dbReference>
<dbReference type="GO" id="GO:0003700">
    <property type="term" value="F:DNA-binding transcription factor activity"/>
    <property type="evidence" value="ECO:0007669"/>
    <property type="project" value="TreeGrafter"/>
</dbReference>
<sequence length="557" mass="64799">METAGHSNMCRCCASEGAFKDIKSTYHWMGEEEIYADMLKDCFDINLNVSEHGEDGGICEVCITQLRNAINFKKQVQHTEEQFKKHLQNKTLFRPHIVKVEVAAEEDSEEGDIMGSGDDAFSGAEFEVPIKTEDDEPKPKKRSKAPATSTRSKKSKSDDGEPSTKREPKQLQQATIRIINVKSEKKNEDLPRKIATMITLPKKITKTIIGTPEIDKHKTNAIEVMRCSNATPIRTHGDTGYTCCFCSKPYPEPSDLKKHTLETHKDVTEAYFIRDLSMYRYIVKMDITDLKCTICELQIETTEELLQHLKDKHDKTVYFDIKNHIIPFKFNPKALDCFICKNVFYKFKQLLIHMNIHYRNFICKVCDAGFVNHVSHKFHIRTHEKGKFQCKLCQTEFETVTKLRIHDQRKHGTKIVHKCGYCSKTFSDYRQKEAHLVTHGKTQKLKCSACDKVFKASKHLNTHVRRDHLLERRHPCKMCDMKFFSNSELKMHVVKHSTEKTHKCEVCSKSFTRARVLKEHMRIHNNDRRFKCEICSQGFVQKCSWRYHMKAKHGEIV</sequence>
<dbReference type="Pfam" id="PF00096">
    <property type="entry name" value="zf-C2H2"/>
    <property type="match status" value="2"/>
</dbReference>
<evidence type="ECO:0000256" key="8">
    <source>
        <dbReference type="ARBA" id="ARBA00023125"/>
    </source>
</evidence>
<feature type="domain" description="C2H2-type" evidence="14">
    <location>
        <begin position="474"/>
        <end position="501"/>
    </location>
</feature>
<dbReference type="SUPFAM" id="SSF57716">
    <property type="entry name" value="Glucocorticoid receptor-like (DNA-binding domain)"/>
    <property type="match status" value="1"/>
</dbReference>
<dbReference type="GO" id="GO:0005634">
    <property type="term" value="C:nucleus"/>
    <property type="evidence" value="ECO:0007669"/>
    <property type="project" value="UniProtKB-SubCell"/>
</dbReference>
<keyword evidence="5 11" id="KW-0863">Zinc-finger</keyword>
<dbReference type="InterPro" id="IPR036236">
    <property type="entry name" value="Znf_C2H2_sf"/>
</dbReference>
<evidence type="ECO:0000313" key="16">
    <source>
        <dbReference type="Proteomes" id="UP000829999"/>
    </source>
</evidence>
<evidence type="ECO:0000259" key="15">
    <source>
        <dbReference type="PROSITE" id="PS51915"/>
    </source>
</evidence>
<keyword evidence="4" id="KW-0677">Repeat</keyword>
<feature type="domain" description="C2H2-type" evidence="14">
    <location>
        <begin position="502"/>
        <end position="529"/>
    </location>
</feature>
<protein>
    <submittedName>
        <fullName evidence="17">Zinc finger protein 878 isoform X4</fullName>
    </submittedName>
</protein>
<dbReference type="AlphaFoldDB" id="A0A9R0F2J8"/>
<evidence type="ECO:0000256" key="10">
    <source>
        <dbReference type="ARBA" id="ARBA00023242"/>
    </source>
</evidence>
<evidence type="ECO:0000313" key="17">
    <source>
        <dbReference type="RefSeq" id="XP_050559515.1"/>
    </source>
</evidence>
<dbReference type="PANTHER" id="PTHR24404:SF114">
    <property type="entry name" value="KLUMPFUSS, ISOFORM B-RELATED"/>
    <property type="match status" value="1"/>
</dbReference>
<evidence type="ECO:0000256" key="11">
    <source>
        <dbReference type="PROSITE-ProRule" id="PRU00042"/>
    </source>
</evidence>
<evidence type="ECO:0000256" key="13">
    <source>
        <dbReference type="SAM" id="MobiDB-lite"/>
    </source>
</evidence>
<evidence type="ECO:0000256" key="6">
    <source>
        <dbReference type="ARBA" id="ARBA00022833"/>
    </source>
</evidence>
<dbReference type="FunFam" id="3.30.160.60:FF:001480">
    <property type="entry name" value="Si:cabz01071911.3"/>
    <property type="match status" value="1"/>
</dbReference>
<dbReference type="InterPro" id="IPR013087">
    <property type="entry name" value="Znf_C2H2_type"/>
</dbReference>
<feature type="binding site" evidence="12">
    <location>
        <position position="13"/>
    </location>
    <ligand>
        <name>Zn(2+)</name>
        <dbReference type="ChEBI" id="CHEBI:29105"/>
    </ligand>
</feature>
<feature type="compositionally biased region" description="Basic and acidic residues" evidence="13">
    <location>
        <begin position="155"/>
        <end position="169"/>
    </location>
</feature>
<evidence type="ECO:0000256" key="5">
    <source>
        <dbReference type="ARBA" id="ARBA00022771"/>
    </source>
</evidence>
<gene>
    <name evidence="17" type="primary">LOC118278826</name>
</gene>
<dbReference type="GeneID" id="118278826"/>
<evidence type="ECO:0000256" key="9">
    <source>
        <dbReference type="ARBA" id="ARBA00023163"/>
    </source>
</evidence>
<dbReference type="Gene3D" id="3.30.160.60">
    <property type="entry name" value="Classic Zinc Finger"/>
    <property type="match status" value="6"/>
</dbReference>
<keyword evidence="9" id="KW-0804">Transcription</keyword>
<keyword evidence="6 12" id="KW-0862">Zinc</keyword>
<dbReference type="PROSITE" id="PS50157">
    <property type="entry name" value="ZINC_FINGER_C2H2_2"/>
    <property type="match status" value="7"/>
</dbReference>
<keyword evidence="16" id="KW-1185">Reference proteome</keyword>
<evidence type="ECO:0000256" key="7">
    <source>
        <dbReference type="ARBA" id="ARBA00023015"/>
    </source>
</evidence>
<dbReference type="PANTHER" id="PTHR24404">
    <property type="entry name" value="ZINC FINGER PROTEIN"/>
    <property type="match status" value="1"/>
</dbReference>
<feature type="binding site" evidence="12">
    <location>
        <position position="59"/>
    </location>
    <ligand>
        <name>Zn(2+)</name>
        <dbReference type="ChEBI" id="CHEBI:29105"/>
    </ligand>
</feature>
<keyword evidence="10" id="KW-0539">Nucleus</keyword>
<evidence type="ECO:0000256" key="4">
    <source>
        <dbReference type="ARBA" id="ARBA00022737"/>
    </source>
</evidence>